<dbReference type="GO" id="GO:0006189">
    <property type="term" value="P:'de novo' IMP biosynthetic process"/>
    <property type="evidence" value="ECO:0007669"/>
    <property type="project" value="UniProtKB-UniPathway"/>
</dbReference>
<dbReference type="GO" id="GO:0004643">
    <property type="term" value="F:phosphoribosylaminoimidazolecarboxamide formyltransferase activity"/>
    <property type="evidence" value="ECO:0007669"/>
    <property type="project" value="InterPro"/>
</dbReference>
<evidence type="ECO:0000259" key="8">
    <source>
        <dbReference type="PROSITE" id="PS51855"/>
    </source>
</evidence>
<comment type="similarity">
    <text evidence="3">Belongs to the PurH family.</text>
</comment>
<dbReference type="GO" id="GO:0005829">
    <property type="term" value="C:cytosol"/>
    <property type="evidence" value="ECO:0007669"/>
    <property type="project" value="TreeGrafter"/>
</dbReference>
<feature type="non-terminal residue" evidence="9">
    <location>
        <position position="1"/>
    </location>
</feature>
<evidence type="ECO:0000256" key="5">
    <source>
        <dbReference type="ARBA" id="ARBA00022755"/>
    </source>
</evidence>
<dbReference type="SMART" id="SM00798">
    <property type="entry name" value="AICARFT_IMPCHas"/>
    <property type="match status" value="1"/>
</dbReference>
<dbReference type="CDD" id="cd01421">
    <property type="entry name" value="IMPCH"/>
    <property type="match status" value="1"/>
</dbReference>
<accession>A0A382T457</accession>
<proteinExistence type="inferred from homology"/>
<keyword evidence="7" id="KW-0511">Multifunctional enzyme</keyword>
<evidence type="ECO:0000256" key="1">
    <source>
        <dbReference type="ARBA" id="ARBA00004844"/>
    </source>
</evidence>
<reference evidence="9" key="1">
    <citation type="submission" date="2018-05" db="EMBL/GenBank/DDBJ databases">
        <authorList>
            <person name="Lanie J.A."/>
            <person name="Ng W.-L."/>
            <person name="Kazmierczak K.M."/>
            <person name="Andrzejewski T.M."/>
            <person name="Davidsen T.M."/>
            <person name="Wayne K.J."/>
            <person name="Tettelin H."/>
            <person name="Glass J.I."/>
            <person name="Rusch D."/>
            <person name="Podicherti R."/>
            <person name="Tsui H.-C.T."/>
            <person name="Winkler M.E."/>
        </authorList>
    </citation>
    <scope>NUCLEOTIDE SEQUENCE</scope>
</reference>
<keyword evidence="5" id="KW-0658">Purine biosynthesis</keyword>
<evidence type="ECO:0000256" key="2">
    <source>
        <dbReference type="ARBA" id="ARBA00004954"/>
    </source>
</evidence>
<dbReference type="InterPro" id="IPR011607">
    <property type="entry name" value="MGS-like_dom"/>
</dbReference>
<evidence type="ECO:0000256" key="4">
    <source>
        <dbReference type="ARBA" id="ARBA00022679"/>
    </source>
</evidence>
<dbReference type="SMART" id="SM00851">
    <property type="entry name" value="MGS"/>
    <property type="match status" value="1"/>
</dbReference>
<dbReference type="PROSITE" id="PS51855">
    <property type="entry name" value="MGS"/>
    <property type="match status" value="1"/>
</dbReference>
<dbReference type="Pfam" id="PF01808">
    <property type="entry name" value="AICARFT_IMPCHas"/>
    <property type="match status" value="1"/>
</dbReference>
<evidence type="ECO:0000313" key="9">
    <source>
        <dbReference type="EMBL" id="SVD16944.1"/>
    </source>
</evidence>
<dbReference type="InterPro" id="IPR024051">
    <property type="entry name" value="AICAR_Tfase_dup_dom_sf"/>
</dbReference>
<dbReference type="GO" id="GO:0003937">
    <property type="term" value="F:IMP cyclohydrolase activity"/>
    <property type="evidence" value="ECO:0007669"/>
    <property type="project" value="InterPro"/>
</dbReference>
<keyword evidence="6" id="KW-0378">Hydrolase</keyword>
<gene>
    <name evidence="9" type="ORF">METZ01_LOCUS369798</name>
</gene>
<dbReference type="PANTHER" id="PTHR11692:SF0">
    <property type="entry name" value="BIFUNCTIONAL PURINE BIOSYNTHESIS PROTEIN ATIC"/>
    <property type="match status" value="1"/>
</dbReference>
<sequence length="254" mass="26762">VKALLSVYDKTGIIEFAQGLAGAGFELISTGGTHQTLTQEGGLPVRQVSEVTGSPEILDGRVKTLHPVVHGGILARRDVSGHMAELSEHGIDAVDLVVVNLYPFQATITKPGVTLDDALENIDIGGPTMLRAAAKNFPSVAVVVDPSDYPWVAKKLAGDGLSHDERRALAAKAFRHVSQYDATVTGYLDVSSDDADGMPENLSVSLNKIAGLRYGENPHQEAALYVPAGGASGGIAQAQQLHGRELSYNNLMDA</sequence>
<dbReference type="InterPro" id="IPR016193">
    <property type="entry name" value="Cytidine_deaminase-like"/>
</dbReference>
<evidence type="ECO:0000256" key="6">
    <source>
        <dbReference type="ARBA" id="ARBA00022801"/>
    </source>
</evidence>
<protein>
    <recommendedName>
        <fullName evidence="8">MGS-like domain-containing protein</fullName>
    </recommendedName>
</protein>
<feature type="domain" description="MGS-like" evidence="8">
    <location>
        <begin position="1"/>
        <end position="144"/>
    </location>
</feature>
<dbReference type="SUPFAM" id="SSF52335">
    <property type="entry name" value="Methylglyoxal synthase-like"/>
    <property type="match status" value="1"/>
</dbReference>
<name>A0A382T457_9ZZZZ</name>
<dbReference type="AlphaFoldDB" id="A0A382T457"/>
<dbReference type="Gene3D" id="3.40.140.20">
    <property type="match status" value="1"/>
</dbReference>
<dbReference type="EMBL" id="UINC01133802">
    <property type="protein sequence ID" value="SVD16944.1"/>
    <property type="molecule type" value="Genomic_DNA"/>
</dbReference>
<evidence type="ECO:0000256" key="7">
    <source>
        <dbReference type="ARBA" id="ARBA00023268"/>
    </source>
</evidence>
<dbReference type="FunFam" id="3.40.50.1380:FF:000001">
    <property type="entry name" value="Bifunctional purine biosynthesis protein PurH"/>
    <property type="match status" value="1"/>
</dbReference>
<comment type="pathway">
    <text evidence="2">Purine metabolism; IMP biosynthesis via de novo pathway; 5-formamido-1-(5-phospho-D-ribosyl)imidazole-4-carboxamide from 5-amino-1-(5-phospho-D-ribosyl)imidazole-4-carboxamide (10-formyl THF route): step 1/1.</text>
</comment>
<comment type="pathway">
    <text evidence="1">Purine metabolism; IMP biosynthesis via de novo pathway; IMP from 5-formamido-1-(5-phospho-D-ribosyl)imidazole-4-carboxamide: step 1/1.</text>
</comment>
<dbReference type="InterPro" id="IPR002695">
    <property type="entry name" value="PurH-like"/>
</dbReference>
<feature type="non-terminal residue" evidence="9">
    <location>
        <position position="254"/>
    </location>
</feature>
<dbReference type="UniPathway" id="UPA00074">
    <property type="reaction ID" value="UER00133"/>
</dbReference>
<dbReference type="PANTHER" id="PTHR11692">
    <property type="entry name" value="BIFUNCTIONAL PURINE BIOSYNTHESIS PROTEIN PURH"/>
    <property type="match status" value="1"/>
</dbReference>
<organism evidence="9">
    <name type="scientific">marine metagenome</name>
    <dbReference type="NCBI Taxonomy" id="408172"/>
    <lineage>
        <taxon>unclassified sequences</taxon>
        <taxon>metagenomes</taxon>
        <taxon>ecological metagenomes</taxon>
    </lineage>
</organism>
<dbReference type="Gene3D" id="3.40.50.1380">
    <property type="entry name" value="Methylglyoxal synthase-like domain"/>
    <property type="match status" value="1"/>
</dbReference>
<dbReference type="InterPro" id="IPR036914">
    <property type="entry name" value="MGS-like_dom_sf"/>
</dbReference>
<evidence type="ECO:0000256" key="3">
    <source>
        <dbReference type="ARBA" id="ARBA00007667"/>
    </source>
</evidence>
<dbReference type="SUPFAM" id="SSF53927">
    <property type="entry name" value="Cytidine deaminase-like"/>
    <property type="match status" value="1"/>
</dbReference>
<dbReference type="Pfam" id="PF02142">
    <property type="entry name" value="MGS"/>
    <property type="match status" value="1"/>
</dbReference>
<keyword evidence="4" id="KW-0808">Transferase</keyword>